<dbReference type="AlphaFoldDB" id="H5SP36"/>
<name>H5SP36_9BACT</name>
<evidence type="ECO:0000256" key="4">
    <source>
        <dbReference type="ARBA" id="ARBA00022692"/>
    </source>
</evidence>
<reference evidence="8" key="1">
    <citation type="journal article" date="2005" name="Environ. Microbiol.">
        <title>Genetic and functional properties of uncultivated thermophilic crenarchaeotes from a subsurface gold mine as revealed by analysis of genome fragments.</title>
        <authorList>
            <person name="Nunoura T."/>
            <person name="Hirayama H."/>
            <person name="Takami H."/>
            <person name="Oida H."/>
            <person name="Nishi S."/>
            <person name="Shimamura S."/>
            <person name="Suzuki Y."/>
            <person name="Inagaki F."/>
            <person name="Takai K."/>
            <person name="Nealson K.H."/>
            <person name="Horikoshi K."/>
        </authorList>
    </citation>
    <scope>NUCLEOTIDE SEQUENCE</scope>
</reference>
<dbReference type="EMBL" id="AP011788">
    <property type="protein sequence ID" value="BAL57922.1"/>
    <property type="molecule type" value="Genomic_DNA"/>
</dbReference>
<organism evidence="8">
    <name type="scientific">uncultured Acetothermia bacterium</name>
    <dbReference type="NCBI Taxonomy" id="236499"/>
    <lineage>
        <taxon>Bacteria</taxon>
        <taxon>Candidatus Bipolaricaulota</taxon>
        <taxon>environmental samples</taxon>
    </lineage>
</organism>
<evidence type="ECO:0000313" key="8">
    <source>
        <dbReference type="EMBL" id="BAL57922.1"/>
    </source>
</evidence>
<reference evidence="8" key="2">
    <citation type="journal article" date="2012" name="PLoS ONE">
        <title>A Deeply Branching Thermophilic Bacterium with an Ancient Acetyl-CoA Pathway Dominates a Subsurface Ecosystem.</title>
        <authorList>
            <person name="Takami H."/>
            <person name="Noguchi H."/>
            <person name="Takaki Y."/>
            <person name="Uchiyama I."/>
            <person name="Toyoda A."/>
            <person name="Nishi S."/>
            <person name="Chee G.-J."/>
            <person name="Arai W."/>
            <person name="Nunoura T."/>
            <person name="Itoh T."/>
            <person name="Hattori M."/>
            <person name="Takai K."/>
        </authorList>
    </citation>
    <scope>NUCLEOTIDE SEQUENCE</scope>
</reference>
<evidence type="ECO:0000256" key="3">
    <source>
        <dbReference type="ARBA" id="ARBA00022475"/>
    </source>
</evidence>
<accession>H5SP36</accession>
<dbReference type="PANTHER" id="PTHR43299:SF1">
    <property type="entry name" value="UPF0718 PROTEIN YRAQ"/>
    <property type="match status" value="1"/>
</dbReference>
<feature type="transmembrane region" description="Helical" evidence="7">
    <location>
        <begin position="57"/>
        <end position="78"/>
    </location>
</feature>
<feature type="transmembrane region" description="Helical" evidence="7">
    <location>
        <begin position="311"/>
        <end position="328"/>
    </location>
</feature>
<evidence type="ECO:0000256" key="1">
    <source>
        <dbReference type="ARBA" id="ARBA00004651"/>
    </source>
</evidence>
<feature type="transmembrane region" description="Helical" evidence="7">
    <location>
        <begin position="340"/>
        <end position="362"/>
    </location>
</feature>
<evidence type="ECO:0000256" key="5">
    <source>
        <dbReference type="ARBA" id="ARBA00022989"/>
    </source>
</evidence>
<proteinExistence type="inferred from homology"/>
<keyword evidence="5 7" id="KW-1133">Transmembrane helix</keyword>
<feature type="transmembrane region" description="Helical" evidence="7">
    <location>
        <begin position="242"/>
        <end position="261"/>
    </location>
</feature>
<feature type="transmembrane region" description="Helical" evidence="7">
    <location>
        <begin position="16"/>
        <end position="36"/>
    </location>
</feature>
<feature type="transmembrane region" description="Helical" evidence="7">
    <location>
        <begin position="268"/>
        <end position="291"/>
    </location>
</feature>
<sequence>MLWELVQAGLLALQDYIALHVLTCLIPAFLLAGAMVTFVSKETIIYHLGAAAQKLKAFALAAGGSFFVAACSCTVIPVSSGLYYAGAAIGAAFIVLWVAPAANILALTYTGAILGSTMVLTRIVAALVMAFIVGWVMTVVFRREEQASPAPFAVPPAAAQQGVGEKGEARKLGLMGRSDVILLVLLVISLLAPNYLVQKGPYWAKVLVWGVATILVLSYALWAKPKEELKRWMGETWWFVRLIFPLLLAGVFVVGVIGKLLPQEWVRTALGGSSLGASFLATLIGSVSYFATMTEAPFVDTLMKLGMGPGPALALLLTGPGLSLPNWLAIARVFGVKKAIVYVVTIMILGTLVGWFAGNFIFKT</sequence>
<dbReference type="GO" id="GO:0005886">
    <property type="term" value="C:plasma membrane"/>
    <property type="evidence" value="ECO:0007669"/>
    <property type="project" value="UniProtKB-SubCell"/>
</dbReference>
<feature type="transmembrane region" description="Helical" evidence="7">
    <location>
        <begin position="84"/>
        <end position="107"/>
    </location>
</feature>
<keyword evidence="4 7" id="KW-0812">Transmembrane</keyword>
<keyword evidence="6 7" id="KW-0472">Membrane</keyword>
<feature type="transmembrane region" description="Helical" evidence="7">
    <location>
        <begin position="119"/>
        <end position="141"/>
    </location>
</feature>
<evidence type="ECO:0000256" key="6">
    <source>
        <dbReference type="ARBA" id="ARBA00023136"/>
    </source>
</evidence>
<protein>
    <submittedName>
        <fullName evidence="8">Hypothetical conserved protein</fullName>
    </submittedName>
</protein>
<evidence type="ECO:0000256" key="2">
    <source>
        <dbReference type="ARBA" id="ARBA00006386"/>
    </source>
</evidence>
<keyword evidence="3" id="KW-1003">Cell membrane</keyword>
<dbReference type="InterPro" id="IPR005524">
    <property type="entry name" value="DUF318"/>
</dbReference>
<dbReference type="PANTHER" id="PTHR43299">
    <property type="entry name" value="UPF0718 PROTEIN YRAQ"/>
    <property type="match status" value="1"/>
</dbReference>
<evidence type="ECO:0000256" key="7">
    <source>
        <dbReference type="SAM" id="Phobius"/>
    </source>
</evidence>
<dbReference type="Pfam" id="PF03773">
    <property type="entry name" value="ArsP_1"/>
    <property type="match status" value="1"/>
</dbReference>
<feature type="transmembrane region" description="Helical" evidence="7">
    <location>
        <begin position="202"/>
        <end position="222"/>
    </location>
</feature>
<gene>
    <name evidence="8" type="ORF">HGMM_F52F12C25</name>
</gene>
<comment type="similarity">
    <text evidence="2">Belongs to the UPF0718 family.</text>
</comment>
<feature type="transmembrane region" description="Helical" evidence="7">
    <location>
        <begin position="180"/>
        <end position="197"/>
    </location>
</feature>
<comment type="subcellular location">
    <subcellularLocation>
        <location evidence="1">Cell membrane</location>
        <topology evidence="1">Multi-pass membrane protein</topology>
    </subcellularLocation>
</comment>